<feature type="domain" description="Reverse transcriptase" evidence="2">
    <location>
        <begin position="850"/>
        <end position="969"/>
    </location>
</feature>
<dbReference type="InterPro" id="IPR043502">
    <property type="entry name" value="DNA/RNA_pol_sf"/>
</dbReference>
<dbReference type="InterPro" id="IPR036691">
    <property type="entry name" value="Endo/exonu/phosph_ase_sf"/>
</dbReference>
<dbReference type="SUPFAM" id="SSF56672">
    <property type="entry name" value="DNA/RNA polymerases"/>
    <property type="match status" value="1"/>
</dbReference>
<gene>
    <name evidence="3" type="primary">YTX2_480</name>
    <name evidence="3" type="ORF">CK203_082944</name>
</gene>
<evidence type="ECO:0000313" key="4">
    <source>
        <dbReference type="Proteomes" id="UP000288805"/>
    </source>
</evidence>
<dbReference type="SUPFAM" id="SSF56219">
    <property type="entry name" value="DNase I-like"/>
    <property type="match status" value="1"/>
</dbReference>
<dbReference type="Pfam" id="PF00078">
    <property type="entry name" value="RVT_1"/>
    <property type="match status" value="1"/>
</dbReference>
<protein>
    <submittedName>
        <fullName evidence="3">Transposon TX1 uncharacterized 149 kDa protein</fullName>
    </submittedName>
</protein>
<dbReference type="InterPro" id="IPR020847">
    <property type="entry name" value="AP_endonuclease_F1_BS"/>
</dbReference>
<dbReference type="PROSITE" id="PS50878">
    <property type="entry name" value="RT_POL"/>
    <property type="match status" value="1"/>
</dbReference>
<evidence type="ECO:0000256" key="1">
    <source>
        <dbReference type="SAM" id="MobiDB-lite"/>
    </source>
</evidence>
<accession>A0A438DEJ4</accession>
<feature type="region of interest" description="Disordered" evidence="1">
    <location>
        <begin position="525"/>
        <end position="569"/>
    </location>
</feature>
<dbReference type="AlphaFoldDB" id="A0A438DEJ4"/>
<comment type="caution">
    <text evidence="3">The sequence shown here is derived from an EMBL/GenBank/DDBJ whole genome shotgun (WGS) entry which is preliminary data.</text>
</comment>
<dbReference type="GO" id="GO:0004519">
    <property type="term" value="F:endonuclease activity"/>
    <property type="evidence" value="ECO:0007669"/>
    <property type="project" value="InterPro"/>
</dbReference>
<dbReference type="PROSITE" id="PS00726">
    <property type="entry name" value="AP_NUCLEASE_F1_1"/>
    <property type="match status" value="1"/>
</dbReference>
<dbReference type="Proteomes" id="UP000288805">
    <property type="component" value="Unassembled WGS sequence"/>
</dbReference>
<dbReference type="InterPro" id="IPR000477">
    <property type="entry name" value="RT_dom"/>
</dbReference>
<feature type="compositionally biased region" description="Polar residues" evidence="1">
    <location>
        <begin position="542"/>
        <end position="551"/>
    </location>
</feature>
<dbReference type="GO" id="GO:0003677">
    <property type="term" value="F:DNA binding"/>
    <property type="evidence" value="ECO:0007669"/>
    <property type="project" value="InterPro"/>
</dbReference>
<feature type="region of interest" description="Disordered" evidence="1">
    <location>
        <begin position="462"/>
        <end position="493"/>
    </location>
</feature>
<feature type="compositionally biased region" description="Basic and acidic residues" evidence="1">
    <location>
        <begin position="465"/>
        <end position="477"/>
    </location>
</feature>
<sequence>MKCKVERIIVEKKDFQVEFEGLNGGTWVSVTERSRGFVVSIGFDMEELDWLMEHLKKAVEVEASRGFVRKIREGVKGKGWEDLRKAILSVQEYYERDGGASKEKNGDIRMNRDTFRGGRSYAEVVAEAGLRTGGTLSAGKWARAVICESQEEVQDWTHEGRVIARMMGMKGMVSIILFQLSKDASFSVEFHFEEMGEGNEGGKGNFEAGGPDEGEAVVVVSVTGEDEDADAVMSEVNCSKNEWVRVGGCVSQWSKAAEGLRGSVRDFECYRKRRLPRARYRQSRTSQKVRAQSGMRHRGLQDGPDDPQAHQSASASPLSPQRAASSTKAVATLCPDGARAGAKVFFGEEGRAVELKAQSLPNSRPLSDNIVGLIEARKGKAPAVHMRDATQEEEMTISKKTWSTLFPPSADRRQGHRCCSEPIFTRGSSPSSEDRNMEKEFGMGFQMERGIKVNPLSRCPLSGKLSKEDTSASRVEVKGGLTGRVGSDPRGYSVMGSPSNSIIRGKGLIFEGFCEIPGANNLEVCQPSPSQPPESLSFPSCSPDSPLTNPSGPILPNSVPLPQSPTENQGISNIFNEKGGVDYLNHGDIPDRVEEVNQCALSNQMSESCTPKDSIVSWNVRGLGSRNKRRMVKDFLRSENPDVVMIQETKKEICDRRFVGSIWTVRNKEWVVLLASGASGGILIIWDSKILSREEVSLKKRELEVLILREEIHWRQKAKVKWIKEGDCNSKFYHKVANGRRNRKYIKELENERGLVLKNVESITEEILHYFEKLYTNPTGESWGVEGLDWSPILEESALRLESPFTEEEISKAIFQLDRDKAPGPDGFTIAVFQECWDVIKEDLVRVFAEFHRSGIINQSTNASFIVLIPKKSLSKRISDFRPISLITSLYKIIAKVLFGRLRGVLHETIHYTQGAFVQGRQILDTVLIANEIVDERRRSGEEGVVFKIDFEKAYDHVKWDFLDHVLET</sequence>
<dbReference type="EMBL" id="QGNW01001662">
    <property type="protein sequence ID" value="RVW33882.1"/>
    <property type="molecule type" value="Genomic_DNA"/>
</dbReference>
<dbReference type="PANTHER" id="PTHR19446">
    <property type="entry name" value="REVERSE TRANSCRIPTASES"/>
    <property type="match status" value="1"/>
</dbReference>
<dbReference type="GO" id="GO:0006281">
    <property type="term" value="P:DNA repair"/>
    <property type="evidence" value="ECO:0007669"/>
    <property type="project" value="InterPro"/>
</dbReference>
<name>A0A438DEJ4_VITVI</name>
<feature type="region of interest" description="Disordered" evidence="1">
    <location>
        <begin position="278"/>
        <end position="329"/>
    </location>
</feature>
<proteinExistence type="predicted"/>
<feature type="compositionally biased region" description="Polar residues" evidence="1">
    <location>
        <begin position="309"/>
        <end position="329"/>
    </location>
</feature>
<reference evidence="3 4" key="1">
    <citation type="journal article" date="2018" name="PLoS Genet.">
        <title>Population sequencing reveals clonal diversity and ancestral inbreeding in the grapevine cultivar Chardonnay.</title>
        <authorList>
            <person name="Roach M.J."/>
            <person name="Johnson D.L."/>
            <person name="Bohlmann J."/>
            <person name="van Vuuren H.J."/>
            <person name="Jones S.J."/>
            <person name="Pretorius I.S."/>
            <person name="Schmidt S.A."/>
            <person name="Borneman A.R."/>
        </authorList>
    </citation>
    <scope>NUCLEOTIDE SEQUENCE [LARGE SCALE GENOMIC DNA]</scope>
    <source>
        <strain evidence="4">cv. Chardonnay</strain>
        <tissue evidence="3">Leaf</tissue>
    </source>
</reference>
<evidence type="ECO:0000313" key="3">
    <source>
        <dbReference type="EMBL" id="RVW33882.1"/>
    </source>
</evidence>
<feature type="compositionally biased region" description="Polar residues" evidence="1">
    <location>
        <begin position="560"/>
        <end position="569"/>
    </location>
</feature>
<evidence type="ECO:0000259" key="2">
    <source>
        <dbReference type="PROSITE" id="PS50878"/>
    </source>
</evidence>
<organism evidence="3 4">
    <name type="scientific">Vitis vinifera</name>
    <name type="common">Grape</name>
    <dbReference type="NCBI Taxonomy" id="29760"/>
    <lineage>
        <taxon>Eukaryota</taxon>
        <taxon>Viridiplantae</taxon>
        <taxon>Streptophyta</taxon>
        <taxon>Embryophyta</taxon>
        <taxon>Tracheophyta</taxon>
        <taxon>Spermatophyta</taxon>
        <taxon>Magnoliopsida</taxon>
        <taxon>eudicotyledons</taxon>
        <taxon>Gunneridae</taxon>
        <taxon>Pentapetalae</taxon>
        <taxon>rosids</taxon>
        <taxon>Vitales</taxon>
        <taxon>Vitaceae</taxon>
        <taxon>Viteae</taxon>
        <taxon>Vitis</taxon>
    </lineage>
</organism>
<dbReference type="CDD" id="cd01650">
    <property type="entry name" value="RT_nLTR_like"/>
    <property type="match status" value="1"/>
</dbReference>
<dbReference type="Gene3D" id="3.60.10.10">
    <property type="entry name" value="Endonuclease/exonuclease/phosphatase"/>
    <property type="match status" value="1"/>
</dbReference>